<evidence type="ECO:0000313" key="2">
    <source>
        <dbReference type="EMBL" id="AYW93936.1"/>
    </source>
</evidence>
<accession>A0ABM7ANN7</accession>
<sequence length="60" mass="7256">MYPIGKLIGTHLRNKHYYFFKLYSCFCILMLSTKTNNTLFFMKIKNIIMTKKHHVHMSNN</sequence>
<dbReference type="Proteomes" id="UP000268669">
    <property type="component" value="Chromosome"/>
</dbReference>
<feature type="transmembrane region" description="Helical" evidence="1">
    <location>
        <begin position="20"/>
        <end position="42"/>
    </location>
</feature>
<keyword evidence="1" id="KW-1133">Transmembrane helix</keyword>
<evidence type="ECO:0000256" key="1">
    <source>
        <dbReference type="SAM" id="Phobius"/>
    </source>
</evidence>
<reference evidence="2" key="1">
    <citation type="submission" date="2018-11" db="EMBL/GenBank/DDBJ databases">
        <title>FDA dAtabase for Regulatory Grade micrObial Sequences (FDA-ARGOS): Supporting development and validation of Infectious Disease Dx tests.</title>
        <authorList>
            <person name="Bliska J."/>
            <person name="Cleland M.-M."/>
            <person name="Tallon L."/>
            <person name="Sadzewicz L."/>
            <person name="Zhao X."/>
            <person name="Vavikolanu K."/>
            <person name="Mehta A."/>
            <person name="Aluvathingal J."/>
            <person name="Nadendla S."/>
            <person name="Yan Y."/>
            <person name="Sichtig H."/>
        </authorList>
    </citation>
    <scope>NUCLEOTIDE SEQUENCE [LARGE SCALE GENOMIC DNA]</scope>
    <source>
        <strain evidence="2">FDAARGOS_581</strain>
    </source>
</reference>
<keyword evidence="3" id="KW-1185">Reference proteome</keyword>
<organism evidence="2 3">
    <name type="scientific">Yersinia pseudotuberculosis</name>
    <dbReference type="NCBI Taxonomy" id="633"/>
    <lineage>
        <taxon>Bacteria</taxon>
        <taxon>Pseudomonadati</taxon>
        <taxon>Pseudomonadota</taxon>
        <taxon>Gammaproteobacteria</taxon>
        <taxon>Enterobacterales</taxon>
        <taxon>Yersiniaceae</taxon>
        <taxon>Yersinia</taxon>
    </lineage>
</organism>
<protein>
    <submittedName>
        <fullName evidence="2">Uncharacterized protein</fullName>
    </submittedName>
</protein>
<name>A0ABM7ANN7_YERPU</name>
<keyword evidence="1" id="KW-0472">Membrane</keyword>
<proteinExistence type="predicted"/>
<evidence type="ECO:0000313" key="3">
    <source>
        <dbReference type="Proteomes" id="UP000268669"/>
    </source>
</evidence>
<dbReference type="EMBL" id="CP033713">
    <property type="protein sequence ID" value="AYW93936.1"/>
    <property type="molecule type" value="Genomic_DNA"/>
</dbReference>
<keyword evidence="1" id="KW-0812">Transmembrane</keyword>
<gene>
    <name evidence="2" type="ORF">EGX47_23135</name>
</gene>